<evidence type="ECO:0000313" key="3">
    <source>
        <dbReference type="Proteomes" id="UP001557470"/>
    </source>
</evidence>
<accession>A0ABD0WYR3</accession>
<proteinExistence type="predicted"/>
<evidence type="ECO:0000256" key="1">
    <source>
        <dbReference type="SAM" id="MobiDB-lite"/>
    </source>
</evidence>
<gene>
    <name evidence="2" type="ORF">UPYG_G00257440</name>
</gene>
<feature type="region of interest" description="Disordered" evidence="1">
    <location>
        <begin position="151"/>
        <end position="179"/>
    </location>
</feature>
<keyword evidence="3" id="KW-1185">Reference proteome</keyword>
<dbReference type="EMBL" id="JAGEUA010000008">
    <property type="protein sequence ID" value="KAL0967813.1"/>
    <property type="molecule type" value="Genomic_DNA"/>
</dbReference>
<organism evidence="2 3">
    <name type="scientific">Umbra pygmaea</name>
    <name type="common">Eastern mudminnow</name>
    <dbReference type="NCBI Taxonomy" id="75934"/>
    <lineage>
        <taxon>Eukaryota</taxon>
        <taxon>Metazoa</taxon>
        <taxon>Chordata</taxon>
        <taxon>Craniata</taxon>
        <taxon>Vertebrata</taxon>
        <taxon>Euteleostomi</taxon>
        <taxon>Actinopterygii</taxon>
        <taxon>Neopterygii</taxon>
        <taxon>Teleostei</taxon>
        <taxon>Protacanthopterygii</taxon>
        <taxon>Esociformes</taxon>
        <taxon>Umbridae</taxon>
        <taxon>Umbra</taxon>
    </lineage>
</organism>
<protein>
    <submittedName>
        <fullName evidence="2">Uncharacterized protein</fullName>
    </submittedName>
</protein>
<comment type="caution">
    <text evidence="2">The sequence shown here is derived from an EMBL/GenBank/DDBJ whole genome shotgun (WGS) entry which is preliminary data.</text>
</comment>
<evidence type="ECO:0000313" key="2">
    <source>
        <dbReference type="EMBL" id="KAL0967813.1"/>
    </source>
</evidence>
<sequence>MCAPLAQLRMTALECCCILWTSVLIFHLTTILPELLCVLYMRNAVQKWRERQSIDLWATLFYTGDCSSSMSLPHSNAVGALGLRTRETLPIWRTAGTTMPEEDRGMTFATSEWRTGLQVGATDLQRQQQKWGGTQSEQRTTGVDQYAGLVLPAAPSPGKGSGDLQRTQPGSHGTPPRLDEVVAHSADTGGPEQDRRPPACVAGEKCQHEVRIHKSFPTNFSQWEGLHRF</sequence>
<name>A0ABD0WYR3_UMBPY</name>
<dbReference type="Proteomes" id="UP001557470">
    <property type="component" value="Unassembled WGS sequence"/>
</dbReference>
<reference evidence="2 3" key="1">
    <citation type="submission" date="2024-06" db="EMBL/GenBank/DDBJ databases">
        <authorList>
            <person name="Pan Q."/>
            <person name="Wen M."/>
            <person name="Jouanno E."/>
            <person name="Zahm M."/>
            <person name="Klopp C."/>
            <person name="Cabau C."/>
            <person name="Louis A."/>
            <person name="Berthelot C."/>
            <person name="Parey E."/>
            <person name="Roest Crollius H."/>
            <person name="Montfort J."/>
            <person name="Robinson-Rechavi M."/>
            <person name="Bouchez O."/>
            <person name="Lampietro C."/>
            <person name="Lopez Roques C."/>
            <person name="Donnadieu C."/>
            <person name="Postlethwait J."/>
            <person name="Bobe J."/>
            <person name="Verreycken H."/>
            <person name="Guiguen Y."/>
        </authorList>
    </citation>
    <scope>NUCLEOTIDE SEQUENCE [LARGE SCALE GENOMIC DNA]</scope>
    <source>
        <strain evidence="2">Up_M1</strain>
        <tissue evidence="2">Testis</tissue>
    </source>
</reference>
<dbReference type="AlphaFoldDB" id="A0ABD0WYR3"/>